<dbReference type="AlphaFoldDB" id="A0AAE3RD03"/>
<evidence type="ECO:0000313" key="2">
    <source>
        <dbReference type="Proteomes" id="UP001232063"/>
    </source>
</evidence>
<name>A0AAE3RD03_9BACT</name>
<proteinExistence type="predicted"/>
<comment type="caution">
    <text evidence="1">The sequence shown here is derived from an EMBL/GenBank/DDBJ whole genome shotgun (WGS) entry which is preliminary data.</text>
</comment>
<sequence>MNYTFRVKCNYCESLLQVMEDSVGISERAEFEKGYCCECGETVAEFITDGFIFVSLVERGNQTDYIQS</sequence>
<gene>
    <name evidence="1" type="ORF">QNI22_36560</name>
</gene>
<reference evidence="1" key="1">
    <citation type="submission" date="2023-05" db="EMBL/GenBank/DDBJ databases">
        <authorList>
            <person name="Zhang X."/>
        </authorList>
    </citation>
    <scope>NUCLEOTIDE SEQUENCE</scope>
    <source>
        <strain evidence="1">BD1B2-1</strain>
    </source>
</reference>
<organism evidence="1 2">
    <name type="scientific">Xanthocytophaga agilis</name>
    <dbReference type="NCBI Taxonomy" id="3048010"/>
    <lineage>
        <taxon>Bacteria</taxon>
        <taxon>Pseudomonadati</taxon>
        <taxon>Bacteroidota</taxon>
        <taxon>Cytophagia</taxon>
        <taxon>Cytophagales</taxon>
        <taxon>Rhodocytophagaceae</taxon>
        <taxon>Xanthocytophaga</taxon>
    </lineage>
</organism>
<dbReference type="EMBL" id="JASJOU010000021">
    <property type="protein sequence ID" value="MDJ1506229.1"/>
    <property type="molecule type" value="Genomic_DNA"/>
</dbReference>
<evidence type="ECO:0000313" key="1">
    <source>
        <dbReference type="EMBL" id="MDJ1506229.1"/>
    </source>
</evidence>
<dbReference type="Proteomes" id="UP001232063">
    <property type="component" value="Unassembled WGS sequence"/>
</dbReference>
<accession>A0AAE3RD03</accession>
<protein>
    <submittedName>
        <fullName evidence="1">Uncharacterized protein</fullName>
    </submittedName>
</protein>
<keyword evidence="2" id="KW-1185">Reference proteome</keyword>